<name>A0A1N6TSB2_9ACTN</name>
<proteinExistence type="predicted"/>
<evidence type="ECO:0000256" key="1">
    <source>
        <dbReference type="SAM" id="SignalP"/>
    </source>
</evidence>
<reference evidence="3" key="1">
    <citation type="submission" date="2017-01" db="EMBL/GenBank/DDBJ databases">
        <authorList>
            <person name="Varghese N."/>
            <person name="Submissions S."/>
        </authorList>
    </citation>
    <scope>NUCLEOTIDE SEQUENCE [LARGE SCALE GENOMIC DNA]</scope>
    <source>
        <strain evidence="3">ATCC 12950</strain>
    </source>
</reference>
<feature type="signal peptide" evidence="1">
    <location>
        <begin position="1"/>
        <end position="20"/>
    </location>
</feature>
<dbReference type="OrthoDB" id="3297420at2"/>
<organism evidence="2 3">
    <name type="scientific">Microbispora rosea</name>
    <dbReference type="NCBI Taxonomy" id="58117"/>
    <lineage>
        <taxon>Bacteria</taxon>
        <taxon>Bacillati</taxon>
        <taxon>Actinomycetota</taxon>
        <taxon>Actinomycetes</taxon>
        <taxon>Streptosporangiales</taxon>
        <taxon>Streptosporangiaceae</taxon>
        <taxon>Microbispora</taxon>
    </lineage>
</organism>
<evidence type="ECO:0000313" key="2">
    <source>
        <dbReference type="EMBL" id="SIQ56280.1"/>
    </source>
</evidence>
<dbReference type="PROSITE" id="PS51257">
    <property type="entry name" value="PROKAR_LIPOPROTEIN"/>
    <property type="match status" value="1"/>
</dbReference>
<dbReference type="RefSeq" id="WP_076433050.1">
    <property type="nucleotide sequence ID" value="NZ_FTNI01000002.1"/>
</dbReference>
<keyword evidence="3" id="KW-1185">Reference proteome</keyword>
<sequence length="131" mass="13937">MRPPALIASAVLLAALAGCGSTDDTSSTLSPNAIARIEAESGFPPKPDSETQARFITALNSIDGEIVTGKEMAVDWARSSCSMVKDRPNDQAKLVDLTNQRFRAPGHLDGFGKAKATKILAAVRKYICPTY</sequence>
<dbReference type="EMBL" id="FTNI01000002">
    <property type="protein sequence ID" value="SIQ56280.1"/>
    <property type="molecule type" value="Genomic_DNA"/>
</dbReference>
<dbReference type="Proteomes" id="UP000186096">
    <property type="component" value="Unassembled WGS sequence"/>
</dbReference>
<dbReference type="AlphaFoldDB" id="A0A1N6TSB2"/>
<evidence type="ECO:0000313" key="3">
    <source>
        <dbReference type="Proteomes" id="UP000186096"/>
    </source>
</evidence>
<gene>
    <name evidence="2" type="ORF">SAMN05421833_102464</name>
</gene>
<protein>
    <recommendedName>
        <fullName evidence="4">DUF732 domain-containing protein</fullName>
    </recommendedName>
</protein>
<feature type="chain" id="PRO_5038698360" description="DUF732 domain-containing protein" evidence="1">
    <location>
        <begin position="21"/>
        <end position="131"/>
    </location>
</feature>
<keyword evidence="1" id="KW-0732">Signal</keyword>
<evidence type="ECO:0008006" key="4">
    <source>
        <dbReference type="Google" id="ProtNLM"/>
    </source>
</evidence>
<accession>A0A1N6TSB2</accession>